<proteinExistence type="predicted"/>
<reference evidence="1" key="1">
    <citation type="submission" date="2022-12" db="EMBL/GenBank/DDBJ databases">
        <title>Clostridium sp. nov., isolated from industrial wastewater.</title>
        <authorList>
            <person name="Jiayan W."/>
        </authorList>
    </citation>
    <scope>NUCLEOTIDE SEQUENCE</scope>
    <source>
        <strain evidence="1">ZC22-4</strain>
    </source>
</reference>
<dbReference type="RefSeq" id="WP_268060270.1">
    <property type="nucleotide sequence ID" value="NZ_JAPQFJ010000003.1"/>
</dbReference>
<organism evidence="1 2">
    <name type="scientific">Clostridium brassicae</name>
    <dbReference type="NCBI Taxonomy" id="2999072"/>
    <lineage>
        <taxon>Bacteria</taxon>
        <taxon>Bacillati</taxon>
        <taxon>Bacillota</taxon>
        <taxon>Clostridia</taxon>
        <taxon>Eubacteriales</taxon>
        <taxon>Clostridiaceae</taxon>
        <taxon>Clostridium</taxon>
    </lineage>
</organism>
<dbReference type="EMBL" id="JAPQFJ010000003">
    <property type="protein sequence ID" value="MCY6957868.1"/>
    <property type="molecule type" value="Genomic_DNA"/>
</dbReference>
<dbReference type="Proteomes" id="UP001144612">
    <property type="component" value="Unassembled WGS sequence"/>
</dbReference>
<protein>
    <recommendedName>
        <fullName evidence="3">Ribbon-helix-helix protein, CopG family</fullName>
    </recommendedName>
</protein>
<sequence length="48" mass="5583">MKIKTFPLKYVEQDLERIGKAADKVKESKDEFIKKAVEERIKTVEGES</sequence>
<gene>
    <name evidence="1" type="ORF">OW729_04525</name>
</gene>
<name>A0ABT4D6F0_9CLOT</name>
<comment type="caution">
    <text evidence="1">The sequence shown here is derived from an EMBL/GenBank/DDBJ whole genome shotgun (WGS) entry which is preliminary data.</text>
</comment>
<evidence type="ECO:0000313" key="2">
    <source>
        <dbReference type="Proteomes" id="UP001144612"/>
    </source>
</evidence>
<accession>A0ABT4D6F0</accession>
<evidence type="ECO:0000313" key="1">
    <source>
        <dbReference type="EMBL" id="MCY6957868.1"/>
    </source>
</evidence>
<evidence type="ECO:0008006" key="3">
    <source>
        <dbReference type="Google" id="ProtNLM"/>
    </source>
</evidence>
<keyword evidence="2" id="KW-1185">Reference proteome</keyword>